<keyword evidence="2" id="KW-1185">Reference proteome</keyword>
<proteinExistence type="predicted"/>
<accession>A0ACD5A7H2</accession>
<evidence type="ECO:0000313" key="2">
    <source>
        <dbReference type="Proteomes" id="UP001432251"/>
    </source>
</evidence>
<gene>
    <name evidence="1" type="ORF">V2W30_07100</name>
</gene>
<protein>
    <submittedName>
        <fullName evidence="1">Uncharacterized protein</fullName>
    </submittedName>
</protein>
<dbReference type="Proteomes" id="UP001432251">
    <property type="component" value="Chromosome"/>
</dbReference>
<reference evidence="1" key="1">
    <citation type="journal article" date="2025" name="Int. J. Syst. Evol. Microbiol.">
        <title>Streptomyces citrinus sp. nov., with yellow diffusible pigment.</title>
        <authorList>
            <person name="He Y."/>
            <person name="Yang E."/>
            <person name="Xu J."/>
            <person name="Sun Y."/>
            <person name="Sun L."/>
        </authorList>
    </citation>
    <scope>NUCLEOTIDE SEQUENCE</scope>
    <source>
        <strain evidence="1">Q6</strain>
    </source>
</reference>
<organism evidence="1 2">
    <name type="scientific">Streptomyces citrinus</name>
    <dbReference type="NCBI Taxonomy" id="3118173"/>
    <lineage>
        <taxon>Bacteria</taxon>
        <taxon>Bacillati</taxon>
        <taxon>Actinomycetota</taxon>
        <taxon>Actinomycetes</taxon>
        <taxon>Kitasatosporales</taxon>
        <taxon>Streptomycetaceae</taxon>
        <taxon>Streptomyces</taxon>
    </lineage>
</organism>
<sequence>MSTHDDQHDQHDQHGNTGDTSMRAETGTDTGVLLEAGAVLPPGTHRGEDADALTVRAYAHPVLEGRTVVRLVPETLGEAEDLALDFLGLHRTALHSGLGQVRRETLGFPAWPLVHDPANGHHALALVKDVERYSRMAKSRAGAAKEGFEALGERLGRSVPHFLPTFYEEAGRAFLRHENTTYAATFFGKAREAERVHSLAVDEERQRAVFLEFAFAGALTVKALKDHVGDLTRRLSPEAAWRQYRQLVVERCGAGMPPYAALPQDARRLIKGAGLDRVTEETALLAELIASPAVVRAPASFWTAYRATLVVLAHERPAVRARLLEFVPTGLGRGAAAERQWLDLLAESGAEALLTAPEATPDVDAGGWLSRWAAHLQGGWRGKRRTPLTYALVERMAARLVAEGRPVDLDRAGTAWHTRMDLDLADLCLSLGVPLTDPHPDPEPNAYGRRRGLGLDEWLDGTDEDRRDLAALAADPRFAPLLRAEIGFGRWNHRHTGFVAGHPVLRGVLGDWLDEQADALTRAAGLPGAESALNHLRRFRSVAADVNPAAVDRVRRHDLTRHLARTLRAGIVDELGWPALDEAMRRLGPAPRIRHGQPYVIQEAWPALIVAHRDKAVVVGPDGILLEHELRVPGAADDWSSRAFRYVDGDLLVAWWESGGARAYWTSRPGHVFEPVMHRSLFWQHQAVDASVPLPAGGRTTGARPLHAGDTQVPESHQIIGDGVGHWRRRVTSTGSSWIEYDAATGATGRASLPGHFAAAVRDDSPLRLADCHLLPLQPGLEGTPLGTDGTVVGHWVRADGDHLTAGTPGGGTVSLLDRGGVVPVGALRLPGGATPVLGVLGGGLGLYEDGTAPADGAFGSVHRGPGGGRYAAGTPSCRRCRSGTRCGPATKRAPRRCATAPTRRPPPSSTNSRRSTWSTAPPPAASAPTNSAPRTPWSCAPGRPPPSPAPCPASPTRRCARASPPSPVSHFNCACPHGSSPIRNRPTHRPPGLSGRLATCTRTSLPNTAATPCC</sequence>
<evidence type="ECO:0000313" key="1">
    <source>
        <dbReference type="EMBL" id="WWQ63131.1"/>
    </source>
</evidence>
<dbReference type="EMBL" id="CP146022">
    <property type="protein sequence ID" value="WWQ63131.1"/>
    <property type="molecule type" value="Genomic_DNA"/>
</dbReference>
<name>A0ACD5A7H2_9ACTN</name>